<reference evidence="4" key="1">
    <citation type="submission" date="2022-11" db="UniProtKB">
        <authorList>
            <consortium name="WormBaseParasite"/>
        </authorList>
    </citation>
    <scope>IDENTIFICATION</scope>
</reference>
<evidence type="ECO:0000313" key="4">
    <source>
        <dbReference type="WBParaSite" id="PgR099_g037_t01"/>
    </source>
</evidence>
<dbReference type="Gene3D" id="2.130.10.10">
    <property type="entry name" value="YVTN repeat-like/Quinoprotein amine dehydrogenase"/>
    <property type="match status" value="2"/>
</dbReference>
<evidence type="ECO:0000313" key="3">
    <source>
        <dbReference type="Proteomes" id="UP000887569"/>
    </source>
</evidence>
<feature type="repeat" description="WD" evidence="1">
    <location>
        <begin position="387"/>
        <end position="428"/>
    </location>
</feature>
<keyword evidence="3" id="KW-1185">Reference proteome</keyword>
<dbReference type="PANTHER" id="PTHR19858">
    <property type="entry name" value="WD40 REPEAT PROTEIN"/>
    <property type="match status" value="1"/>
</dbReference>
<dbReference type="Proteomes" id="UP000887569">
    <property type="component" value="Unplaced"/>
</dbReference>
<dbReference type="SUPFAM" id="SSF50998">
    <property type="entry name" value="Quinoprotein alcohol dehydrogenase-like"/>
    <property type="match status" value="1"/>
</dbReference>
<organism evidence="3 4">
    <name type="scientific">Parascaris univalens</name>
    <name type="common">Nematode worm</name>
    <dbReference type="NCBI Taxonomy" id="6257"/>
    <lineage>
        <taxon>Eukaryota</taxon>
        <taxon>Metazoa</taxon>
        <taxon>Ecdysozoa</taxon>
        <taxon>Nematoda</taxon>
        <taxon>Chromadorea</taxon>
        <taxon>Rhabditida</taxon>
        <taxon>Spirurina</taxon>
        <taxon>Ascaridomorpha</taxon>
        <taxon>Ascaridoidea</taxon>
        <taxon>Ascarididae</taxon>
        <taxon>Parascaris</taxon>
    </lineage>
</organism>
<evidence type="ECO:0000259" key="2">
    <source>
        <dbReference type="Pfam" id="PF10647"/>
    </source>
</evidence>
<keyword evidence="1" id="KW-0853">WD repeat</keyword>
<evidence type="ECO:0000256" key="1">
    <source>
        <dbReference type="PROSITE-ProRule" id="PRU00221"/>
    </source>
</evidence>
<dbReference type="InterPro" id="IPR001680">
    <property type="entry name" value="WD40_rpt"/>
</dbReference>
<dbReference type="WBParaSite" id="PgR099_g037_t01">
    <property type="protein sequence ID" value="PgR099_g037_t01"/>
    <property type="gene ID" value="PgR099_g037"/>
</dbReference>
<feature type="repeat" description="WD" evidence="1">
    <location>
        <begin position="345"/>
        <end position="386"/>
    </location>
</feature>
<dbReference type="SMART" id="SM00320">
    <property type="entry name" value="WD40"/>
    <property type="match status" value="7"/>
</dbReference>
<dbReference type="InterPro" id="IPR015943">
    <property type="entry name" value="WD40/YVTN_repeat-like_dom_sf"/>
</dbReference>
<dbReference type="AlphaFoldDB" id="A0A915C7Y8"/>
<feature type="domain" description="Lipoprotein LpqB C-terminal" evidence="2">
    <location>
        <begin position="68"/>
        <end position="181"/>
    </location>
</feature>
<dbReference type="GO" id="GO:0034388">
    <property type="term" value="C:Pwp2p-containing subcomplex of 90S preribosome"/>
    <property type="evidence" value="ECO:0007669"/>
    <property type="project" value="TreeGrafter"/>
</dbReference>
<protein>
    <submittedName>
        <fullName evidence="4">Anaphase-promoting complex subunit 4 WD40 domain-containing protein</fullName>
    </submittedName>
</protein>
<dbReference type="GO" id="GO:0000462">
    <property type="term" value="P:maturation of SSU-rRNA from tricistronic rRNA transcript (SSU-rRNA, 5.8S rRNA, LSU-rRNA)"/>
    <property type="evidence" value="ECO:0007669"/>
    <property type="project" value="TreeGrafter"/>
</dbReference>
<dbReference type="Pfam" id="PF10647">
    <property type="entry name" value="Gmad1"/>
    <property type="match status" value="1"/>
</dbReference>
<proteinExistence type="predicted"/>
<dbReference type="InterPro" id="IPR018910">
    <property type="entry name" value="LpqB_C"/>
</dbReference>
<dbReference type="PANTHER" id="PTHR19858:SF0">
    <property type="entry name" value="PERIODIC TRYPTOPHAN PROTEIN 2 HOMOLOG"/>
    <property type="match status" value="1"/>
</dbReference>
<sequence length="492" mass="53733">MNCNFRFSSLVGTVYKSGNVVFTPDGNSLLSPVGNKVTVFDLKNNVANTIAVESDQNIKVVALNPAGTHVFIVNEGGEGLYVNLATHTVLYRHRFHKRVGDVKFSPDGRRIAACRDGDVQVFSVAGFQSHQFNPFVLEETYKITADNVRHLNWSYDSKLLVTGSEDKQVRIVAAGGKLQNLFMHTLASHKGAVVGCHFCNDSYDLITVGKRGLANLWTCLLTADDLVEGICNKETPSEVRKINFEKTKRRNLFEDLGGGSQGVDVSACTFHAPTNLLVTAFTNGVFLLHELPSFSLIHNLRVSELEVRTLSVNKSGDWLAIGCGKGSDAQLVVWEWQSETYIMKQQSHSQTITTASYSPDGSLLATGAEDGKAKIWNCRSSFCVVTFTEHTSGVSAVCWTSDGKALLSSSLDGTVRAHDLQRYRNFRTLVCPQQTQLGSLVVDAAGDLVVAASIDVYNIFVWSLENGRLLDVLSGHSAPIAAISLHGMFLSY</sequence>
<dbReference type="GO" id="GO:0000028">
    <property type="term" value="P:ribosomal small subunit assembly"/>
    <property type="evidence" value="ECO:0007669"/>
    <property type="project" value="TreeGrafter"/>
</dbReference>
<dbReference type="GO" id="GO:0032040">
    <property type="term" value="C:small-subunit processome"/>
    <property type="evidence" value="ECO:0007669"/>
    <property type="project" value="TreeGrafter"/>
</dbReference>
<dbReference type="InterPro" id="IPR011047">
    <property type="entry name" value="Quinoprotein_ADH-like_sf"/>
</dbReference>
<name>A0A915C7Y8_PARUN</name>
<dbReference type="Pfam" id="PF00400">
    <property type="entry name" value="WD40"/>
    <property type="match status" value="2"/>
</dbReference>
<dbReference type="PROSITE" id="PS50294">
    <property type="entry name" value="WD_REPEATS_REGION"/>
    <property type="match status" value="2"/>
</dbReference>
<accession>A0A915C7Y8</accession>
<dbReference type="PROSITE" id="PS50082">
    <property type="entry name" value="WD_REPEATS_2"/>
    <property type="match status" value="2"/>
</dbReference>
<dbReference type="InterPro" id="IPR027145">
    <property type="entry name" value="PWP2"/>
</dbReference>